<keyword evidence="3" id="KW-1185">Reference proteome</keyword>
<feature type="region of interest" description="Disordered" evidence="1">
    <location>
        <begin position="88"/>
        <end position="118"/>
    </location>
</feature>
<name>K0SYE9_THAOC</name>
<feature type="region of interest" description="Disordered" evidence="1">
    <location>
        <begin position="1"/>
        <end position="45"/>
    </location>
</feature>
<feature type="compositionally biased region" description="Basic and acidic residues" evidence="1">
    <location>
        <begin position="23"/>
        <end position="45"/>
    </location>
</feature>
<protein>
    <submittedName>
        <fullName evidence="2">Uncharacterized protein</fullName>
    </submittedName>
</protein>
<organism evidence="2 3">
    <name type="scientific">Thalassiosira oceanica</name>
    <name type="common">Marine diatom</name>
    <dbReference type="NCBI Taxonomy" id="159749"/>
    <lineage>
        <taxon>Eukaryota</taxon>
        <taxon>Sar</taxon>
        <taxon>Stramenopiles</taxon>
        <taxon>Ochrophyta</taxon>
        <taxon>Bacillariophyta</taxon>
        <taxon>Coscinodiscophyceae</taxon>
        <taxon>Thalassiosirophycidae</taxon>
        <taxon>Thalassiosirales</taxon>
        <taxon>Thalassiosiraceae</taxon>
        <taxon>Thalassiosira</taxon>
    </lineage>
</organism>
<evidence type="ECO:0000313" key="3">
    <source>
        <dbReference type="Proteomes" id="UP000266841"/>
    </source>
</evidence>
<accession>K0SYE9</accession>
<evidence type="ECO:0000256" key="1">
    <source>
        <dbReference type="SAM" id="MobiDB-lite"/>
    </source>
</evidence>
<dbReference type="AlphaFoldDB" id="K0SYE9"/>
<evidence type="ECO:0000313" key="2">
    <source>
        <dbReference type="EMBL" id="EJK63202.1"/>
    </source>
</evidence>
<dbReference type="Proteomes" id="UP000266841">
    <property type="component" value="Unassembled WGS sequence"/>
</dbReference>
<gene>
    <name evidence="2" type="ORF">THAOC_16160</name>
</gene>
<sequence length="248" mass="26798">MAISRAIEDNEGMVDRSQPVQRDANDDDSKSTSEAKAKGEKKRKIDDIDEYCSSPAFSKPKATSICHIHGGHKWGDCNLNPASSNYFPRDPNFQGSRGRGRGRGGGNSGGHQHGPAVKSNSIITSGMERDHNAITSALSRLQMVKLPPLLLKALLRLSVFTGSLLLNIPLQATSLGLIDDRVLRYALRSGDCLKVAEGCIPDQNLPPIPIMASTKSVNPAITVYFGLEVECGSTPPNYTARRTPPFET</sequence>
<dbReference type="EMBL" id="AGNL01018384">
    <property type="protein sequence ID" value="EJK63202.1"/>
    <property type="molecule type" value="Genomic_DNA"/>
</dbReference>
<feature type="compositionally biased region" description="Gly residues" evidence="1">
    <location>
        <begin position="103"/>
        <end position="112"/>
    </location>
</feature>
<proteinExistence type="predicted"/>
<reference evidence="2 3" key="1">
    <citation type="journal article" date="2012" name="Genome Biol.">
        <title>Genome and low-iron response of an oceanic diatom adapted to chronic iron limitation.</title>
        <authorList>
            <person name="Lommer M."/>
            <person name="Specht M."/>
            <person name="Roy A.S."/>
            <person name="Kraemer L."/>
            <person name="Andreson R."/>
            <person name="Gutowska M.A."/>
            <person name="Wolf J."/>
            <person name="Bergner S.V."/>
            <person name="Schilhabel M.B."/>
            <person name="Klostermeier U.C."/>
            <person name="Beiko R.G."/>
            <person name="Rosenstiel P."/>
            <person name="Hippler M."/>
            <person name="Laroche J."/>
        </authorList>
    </citation>
    <scope>NUCLEOTIDE SEQUENCE [LARGE SCALE GENOMIC DNA]</scope>
    <source>
        <strain evidence="2 3">CCMP1005</strain>
    </source>
</reference>
<comment type="caution">
    <text evidence="2">The sequence shown here is derived from an EMBL/GenBank/DDBJ whole genome shotgun (WGS) entry which is preliminary data.</text>
</comment>